<keyword evidence="1" id="KW-1133">Transmembrane helix</keyword>
<feature type="transmembrane region" description="Helical" evidence="1">
    <location>
        <begin position="288"/>
        <end position="310"/>
    </location>
</feature>
<protein>
    <submittedName>
        <fullName evidence="2">Uncharacterized protein</fullName>
    </submittedName>
</protein>
<keyword evidence="1" id="KW-0812">Transmembrane</keyword>
<accession>A0A7W0CM51</accession>
<sequence>MTIDSTPRPKVKDRAAPGRRWPARVTSLAALWSLAYGALGLWWTFGGDGFPFGVGDREAELSLLAGLTPQIGGPVIAALGLGGALVALLMARGAGPRPLVIGFAAIMAVGLAVVIPDYRVLMLVAYAPILLVALPLGLLPIDPAMALAWPRINLLIVTAGGILWGVAALAYHRRTAGACVSCGRRDTLTHRHWTTPESARRWGFWAVHVAALVPEIYGVTRYAWALGIPLGMDAQTHAEGAESGLWLVGAFLGVLGTLGAILTIGLNRPWSEIWPRWVPRLRGRRVPTMFPVIFAGIVSVVVLSAGLMFWWQTLRTGFDWANWAMGGPQMLWPLWGVALAVAAYGYYLRTRGTCRTCGRS</sequence>
<comment type="caution">
    <text evidence="2">The sequence shown here is derived from an EMBL/GenBank/DDBJ whole genome shotgun (WGS) entry which is preliminary data.</text>
</comment>
<feature type="transmembrane region" description="Helical" evidence="1">
    <location>
        <begin position="330"/>
        <end position="348"/>
    </location>
</feature>
<evidence type="ECO:0000313" key="3">
    <source>
        <dbReference type="Proteomes" id="UP000530928"/>
    </source>
</evidence>
<feature type="transmembrane region" description="Helical" evidence="1">
    <location>
        <begin position="21"/>
        <end position="45"/>
    </location>
</feature>
<feature type="transmembrane region" description="Helical" evidence="1">
    <location>
        <begin position="98"/>
        <end position="115"/>
    </location>
</feature>
<dbReference type="EMBL" id="JACDUR010000005">
    <property type="protein sequence ID" value="MBA2893727.1"/>
    <property type="molecule type" value="Genomic_DNA"/>
</dbReference>
<reference evidence="2 3" key="1">
    <citation type="submission" date="2020-07" db="EMBL/GenBank/DDBJ databases">
        <title>Genomic Encyclopedia of Type Strains, Phase IV (KMG-IV): sequencing the most valuable type-strain genomes for metagenomic binning, comparative biology and taxonomic classification.</title>
        <authorList>
            <person name="Goeker M."/>
        </authorList>
    </citation>
    <scope>NUCLEOTIDE SEQUENCE [LARGE SCALE GENOMIC DNA]</scope>
    <source>
        <strain evidence="2 3">DSM 45533</strain>
    </source>
</reference>
<dbReference type="Proteomes" id="UP000530928">
    <property type="component" value="Unassembled WGS sequence"/>
</dbReference>
<keyword evidence="3" id="KW-1185">Reference proteome</keyword>
<evidence type="ECO:0000313" key="2">
    <source>
        <dbReference type="EMBL" id="MBA2893727.1"/>
    </source>
</evidence>
<dbReference type="AlphaFoldDB" id="A0A7W0CM51"/>
<feature type="transmembrane region" description="Helical" evidence="1">
    <location>
        <begin position="245"/>
        <end position="267"/>
    </location>
</feature>
<evidence type="ECO:0000256" key="1">
    <source>
        <dbReference type="SAM" id="Phobius"/>
    </source>
</evidence>
<feature type="transmembrane region" description="Helical" evidence="1">
    <location>
        <begin position="152"/>
        <end position="171"/>
    </location>
</feature>
<feature type="transmembrane region" description="Helical" evidence="1">
    <location>
        <begin position="121"/>
        <end position="140"/>
    </location>
</feature>
<proteinExistence type="predicted"/>
<keyword evidence="1" id="KW-0472">Membrane</keyword>
<name>A0A7W0CM51_9ACTN</name>
<organism evidence="2 3">
    <name type="scientific">Nonomuraea soli</name>
    <dbReference type="NCBI Taxonomy" id="1032476"/>
    <lineage>
        <taxon>Bacteria</taxon>
        <taxon>Bacillati</taxon>
        <taxon>Actinomycetota</taxon>
        <taxon>Actinomycetes</taxon>
        <taxon>Streptosporangiales</taxon>
        <taxon>Streptosporangiaceae</taxon>
        <taxon>Nonomuraea</taxon>
    </lineage>
</organism>
<gene>
    <name evidence="2" type="ORF">HNR30_005088</name>
</gene>
<dbReference type="RefSeq" id="WP_181612504.1">
    <property type="nucleotide sequence ID" value="NZ_BAABAM010000005.1"/>
</dbReference>